<comment type="caution">
    <text evidence="1">The sequence shown here is derived from an EMBL/GenBank/DDBJ whole genome shotgun (WGS) entry which is preliminary data.</text>
</comment>
<dbReference type="Proteomes" id="UP001239111">
    <property type="component" value="Chromosome 3"/>
</dbReference>
<protein>
    <submittedName>
        <fullName evidence="1">Uncharacterized protein</fullName>
    </submittedName>
</protein>
<keyword evidence="2" id="KW-1185">Reference proteome</keyword>
<dbReference type="EMBL" id="CM056743">
    <property type="protein sequence ID" value="KAJ8673226.1"/>
    <property type="molecule type" value="Genomic_DNA"/>
</dbReference>
<gene>
    <name evidence="1" type="ORF">QAD02_004488</name>
</gene>
<organism evidence="1 2">
    <name type="scientific">Eretmocerus hayati</name>
    <dbReference type="NCBI Taxonomy" id="131215"/>
    <lineage>
        <taxon>Eukaryota</taxon>
        <taxon>Metazoa</taxon>
        <taxon>Ecdysozoa</taxon>
        <taxon>Arthropoda</taxon>
        <taxon>Hexapoda</taxon>
        <taxon>Insecta</taxon>
        <taxon>Pterygota</taxon>
        <taxon>Neoptera</taxon>
        <taxon>Endopterygota</taxon>
        <taxon>Hymenoptera</taxon>
        <taxon>Apocrita</taxon>
        <taxon>Proctotrupomorpha</taxon>
        <taxon>Chalcidoidea</taxon>
        <taxon>Aphelinidae</taxon>
        <taxon>Aphelininae</taxon>
        <taxon>Eretmocerus</taxon>
    </lineage>
</organism>
<reference evidence="1" key="1">
    <citation type="submission" date="2023-04" db="EMBL/GenBank/DDBJ databases">
        <title>A chromosome-level genome assembly of the parasitoid wasp Eretmocerus hayati.</title>
        <authorList>
            <person name="Zhong Y."/>
            <person name="Liu S."/>
            <person name="Liu Y."/>
        </authorList>
    </citation>
    <scope>NUCLEOTIDE SEQUENCE</scope>
    <source>
        <strain evidence="1">ZJU_SS_LIU_2023</strain>
    </source>
</reference>
<evidence type="ECO:0000313" key="1">
    <source>
        <dbReference type="EMBL" id="KAJ8673226.1"/>
    </source>
</evidence>
<sequence>MDRLVVGLGDEYFELNNDMPGHRQDNIKRYGQLNSAIRQGQREIVESLLKVGAPVNRNFTCHALRTPLHSAVLLGDLGIVKLLLSRGASVNAMYSNDTPLTLAAKCGKYDIVESLLLAKGLKNRYSSEKMSHFHIACMRNQVDVAKKLVSIGNINDAVDTGSEYWPGFTALHFAVQFQCLETVELLLSAGANITLQEKTSLTPLHLAHMCRNEKIIDMILVIHERVFVNPTNSRGLSHFHIACTRNNTKIFEHFLKLGVNLDDSVPPKPIWYQQHTVLDLAVHYECTDVVKLILESCEQMELYRSSELNIIRNAYSTGNMEMVNLLTTKLGTGDRLVRNSNKKLRTTEELTNLYKLFGDINLETMQPFQSQPNNVINTPITSNGGTFLHAAIESKNYKVTNFLLTQGADCTVQNIQGESPIHLAFRQNMNCYVDSMLKDHEKYLKNPTDGEGVSHFHIACARYNENIVKHFIQLGADVNGPVSNDALFYSGFTPLHFAAKFGNEKVAEILLNHGANFSTNDASNLSSFDAAFMEAYTFKRDGPLEIMKLILESQNQRKDKFFNDRGLSLLHIACMRPYFKAAYLNKPLNIDALEELLKTQSEFINSTVNMMNCNWDGYSPLHFTV</sequence>
<proteinExistence type="predicted"/>
<name>A0ACC2NRK1_9HYME</name>
<evidence type="ECO:0000313" key="2">
    <source>
        <dbReference type="Proteomes" id="UP001239111"/>
    </source>
</evidence>
<accession>A0ACC2NRK1</accession>